<comment type="caution">
    <text evidence="1">The sequence shown here is derived from an EMBL/GenBank/DDBJ whole genome shotgun (WGS) entry which is preliminary data.</text>
</comment>
<dbReference type="InterPro" id="IPR040256">
    <property type="entry name" value="At4g02000-like"/>
</dbReference>
<organism evidence="1 2">
    <name type="scientific">Mucuna pruriens</name>
    <name type="common">Velvet bean</name>
    <name type="synonym">Dolichos pruriens</name>
    <dbReference type="NCBI Taxonomy" id="157652"/>
    <lineage>
        <taxon>Eukaryota</taxon>
        <taxon>Viridiplantae</taxon>
        <taxon>Streptophyta</taxon>
        <taxon>Embryophyta</taxon>
        <taxon>Tracheophyta</taxon>
        <taxon>Spermatophyta</taxon>
        <taxon>Magnoliopsida</taxon>
        <taxon>eudicotyledons</taxon>
        <taxon>Gunneridae</taxon>
        <taxon>Pentapetalae</taxon>
        <taxon>rosids</taxon>
        <taxon>fabids</taxon>
        <taxon>Fabales</taxon>
        <taxon>Fabaceae</taxon>
        <taxon>Papilionoideae</taxon>
        <taxon>50 kb inversion clade</taxon>
        <taxon>NPAAA clade</taxon>
        <taxon>indigoferoid/millettioid clade</taxon>
        <taxon>Phaseoleae</taxon>
        <taxon>Mucuna</taxon>
    </lineage>
</organism>
<dbReference type="PANTHER" id="PTHR31286:SF99">
    <property type="entry name" value="DUF4283 DOMAIN-CONTAINING PROTEIN"/>
    <property type="match status" value="1"/>
</dbReference>
<feature type="non-terminal residue" evidence="1">
    <location>
        <position position="1"/>
    </location>
</feature>
<keyword evidence="2" id="KW-1185">Reference proteome</keyword>
<dbReference type="OrthoDB" id="1096772at2759"/>
<dbReference type="Proteomes" id="UP000257109">
    <property type="component" value="Unassembled WGS sequence"/>
</dbReference>
<sequence>MVFSLEDDYKHALFEGPWMVVEHYLLIQRWCLCFLGNAQGVGKLTSIYLRGQCTRFCVEIDLSKRLVPHIMVRDVKLNLEYEGLHVVCFRCGCYGYKKETCMEYGISGTLYKITKEEITISNARVEVALQLGGTHLECETEQMNDFVMKNLSLMLWLLEPTRRVSTTRKRGAGSATKRGACMQSKFQGNWSSRVGKAKSKLQYRI</sequence>
<reference evidence="1" key="1">
    <citation type="submission" date="2018-05" db="EMBL/GenBank/DDBJ databases">
        <title>Draft genome of Mucuna pruriens seed.</title>
        <authorList>
            <person name="Nnadi N.E."/>
            <person name="Vos R."/>
            <person name="Hasami M.H."/>
            <person name="Devisetty U.K."/>
            <person name="Aguiy J.C."/>
        </authorList>
    </citation>
    <scope>NUCLEOTIDE SEQUENCE [LARGE SCALE GENOMIC DNA]</scope>
    <source>
        <strain evidence="1">JCA_2017</strain>
    </source>
</reference>
<accession>A0A371I2B3</accession>
<dbReference type="PANTHER" id="PTHR31286">
    <property type="entry name" value="GLYCINE-RICH CELL WALL STRUCTURAL PROTEIN 1.8-LIKE"/>
    <property type="match status" value="1"/>
</dbReference>
<evidence type="ECO:0008006" key="3">
    <source>
        <dbReference type="Google" id="ProtNLM"/>
    </source>
</evidence>
<evidence type="ECO:0000313" key="1">
    <source>
        <dbReference type="EMBL" id="RDY09161.1"/>
    </source>
</evidence>
<dbReference type="STRING" id="157652.A0A371I2B3"/>
<evidence type="ECO:0000313" key="2">
    <source>
        <dbReference type="Proteomes" id="UP000257109"/>
    </source>
</evidence>
<gene>
    <name evidence="1" type="ORF">CR513_06513</name>
</gene>
<protein>
    <recommendedName>
        <fullName evidence="3">DUF4283 domain-containing protein</fullName>
    </recommendedName>
</protein>
<dbReference type="EMBL" id="QJKJ01001115">
    <property type="protein sequence ID" value="RDY09161.1"/>
    <property type="molecule type" value="Genomic_DNA"/>
</dbReference>
<proteinExistence type="predicted"/>
<dbReference type="AlphaFoldDB" id="A0A371I2B3"/>
<name>A0A371I2B3_MUCPR</name>